<evidence type="ECO:0000256" key="17">
    <source>
        <dbReference type="SAM" id="Phobius"/>
    </source>
</evidence>
<evidence type="ECO:0000256" key="2">
    <source>
        <dbReference type="ARBA" id="ARBA00004651"/>
    </source>
</evidence>
<evidence type="ECO:0000256" key="9">
    <source>
        <dbReference type="ARBA" id="ARBA00022777"/>
    </source>
</evidence>
<feature type="transmembrane region" description="Helical" evidence="17">
    <location>
        <begin position="16"/>
        <end position="36"/>
    </location>
</feature>
<reference evidence="22" key="1">
    <citation type="journal article" date="2021" name="Microb. Physiol.">
        <title>Proteogenomic Insights into the Physiology of Marine, Sulfate-Reducing, Filamentous Desulfonema limicola and Desulfonema magnum.</title>
        <authorList>
            <person name="Schnaars V."/>
            <person name="Wohlbrand L."/>
            <person name="Scheve S."/>
            <person name="Hinrichs C."/>
            <person name="Reinhardt R."/>
            <person name="Rabus R."/>
        </authorList>
    </citation>
    <scope>NUCLEOTIDE SEQUENCE</scope>
    <source>
        <strain evidence="22">5ac10</strain>
    </source>
</reference>
<evidence type="ECO:0000313" key="22">
    <source>
        <dbReference type="EMBL" id="QTA79441.1"/>
    </source>
</evidence>
<feature type="domain" description="Response regulatory" evidence="19">
    <location>
        <begin position="536"/>
        <end position="654"/>
    </location>
</feature>
<evidence type="ECO:0000256" key="14">
    <source>
        <dbReference type="PROSITE-ProRule" id="PRU00110"/>
    </source>
</evidence>
<feature type="transmembrane region" description="Helical" evidence="17">
    <location>
        <begin position="186"/>
        <end position="205"/>
    </location>
</feature>
<feature type="modified residue" description="4-aspartylphosphate" evidence="15">
    <location>
        <position position="585"/>
    </location>
</feature>
<keyword evidence="11 17" id="KW-1133">Transmembrane helix</keyword>
<evidence type="ECO:0000256" key="3">
    <source>
        <dbReference type="ARBA" id="ARBA00012438"/>
    </source>
</evidence>
<evidence type="ECO:0000256" key="12">
    <source>
        <dbReference type="ARBA" id="ARBA00023012"/>
    </source>
</evidence>
<dbReference type="PROSITE" id="PS50110">
    <property type="entry name" value="RESPONSE_REGULATORY"/>
    <property type="match status" value="1"/>
</dbReference>
<dbReference type="InterPro" id="IPR036890">
    <property type="entry name" value="HATPase_C_sf"/>
</dbReference>
<evidence type="ECO:0000256" key="4">
    <source>
        <dbReference type="ARBA" id="ARBA00022475"/>
    </source>
</evidence>
<dbReference type="EC" id="2.7.13.3" evidence="3"/>
<keyword evidence="5 15" id="KW-0597">Phosphoprotein</keyword>
<proteinExistence type="predicted"/>
<dbReference type="InterPro" id="IPR005467">
    <property type="entry name" value="His_kinase_dom"/>
</dbReference>
<feature type="domain" description="HAMP" evidence="20">
    <location>
        <begin position="206"/>
        <end position="258"/>
    </location>
</feature>
<dbReference type="InterPro" id="IPR011006">
    <property type="entry name" value="CheY-like_superfamily"/>
</dbReference>
<keyword evidence="12" id="KW-0902">Two-component regulatory system</keyword>
<dbReference type="InterPro" id="IPR003660">
    <property type="entry name" value="HAMP_dom"/>
</dbReference>
<comment type="subcellular location">
    <subcellularLocation>
        <location evidence="2">Cell membrane</location>
        <topology evidence="2">Multi-pass membrane protein</topology>
    </subcellularLocation>
</comment>
<feature type="domain" description="HPt" evidence="21">
    <location>
        <begin position="699"/>
        <end position="796"/>
    </location>
</feature>
<dbReference type="EMBL" id="CP061799">
    <property type="protein sequence ID" value="QTA79441.1"/>
    <property type="molecule type" value="Genomic_DNA"/>
</dbReference>
<evidence type="ECO:0000259" key="18">
    <source>
        <dbReference type="PROSITE" id="PS50109"/>
    </source>
</evidence>
<evidence type="ECO:0000256" key="15">
    <source>
        <dbReference type="PROSITE-ProRule" id="PRU00169"/>
    </source>
</evidence>
<evidence type="ECO:0000259" key="19">
    <source>
        <dbReference type="PROSITE" id="PS50110"/>
    </source>
</evidence>
<evidence type="ECO:0000256" key="1">
    <source>
        <dbReference type="ARBA" id="ARBA00000085"/>
    </source>
</evidence>
<dbReference type="PANTHER" id="PTHR45339">
    <property type="entry name" value="HYBRID SIGNAL TRANSDUCTION HISTIDINE KINASE J"/>
    <property type="match status" value="1"/>
</dbReference>
<dbReference type="Gene3D" id="6.10.340.10">
    <property type="match status" value="1"/>
</dbReference>
<dbReference type="SMART" id="SM00448">
    <property type="entry name" value="REC"/>
    <property type="match status" value="1"/>
</dbReference>
<dbReference type="InterPro" id="IPR001789">
    <property type="entry name" value="Sig_transdc_resp-reg_receiver"/>
</dbReference>
<feature type="coiled-coil region" evidence="16">
    <location>
        <begin position="250"/>
        <end position="284"/>
    </location>
</feature>
<accession>A0A975B5Z7</accession>
<evidence type="ECO:0000256" key="6">
    <source>
        <dbReference type="ARBA" id="ARBA00022679"/>
    </source>
</evidence>
<dbReference type="FunFam" id="3.30.565.10:FF:000078">
    <property type="entry name" value="Two-component sensor histidine kinase"/>
    <property type="match status" value="1"/>
</dbReference>
<dbReference type="GO" id="GO:0005886">
    <property type="term" value="C:plasma membrane"/>
    <property type="evidence" value="ECO:0007669"/>
    <property type="project" value="UniProtKB-SubCell"/>
</dbReference>
<dbReference type="CDD" id="cd00082">
    <property type="entry name" value="HisKA"/>
    <property type="match status" value="1"/>
</dbReference>
<dbReference type="SMART" id="SM00304">
    <property type="entry name" value="HAMP"/>
    <property type="match status" value="1"/>
</dbReference>
<keyword evidence="7 17" id="KW-0812">Transmembrane</keyword>
<keyword evidence="10" id="KW-0067">ATP-binding</keyword>
<dbReference type="SMART" id="SM00388">
    <property type="entry name" value="HisKA"/>
    <property type="match status" value="1"/>
</dbReference>
<dbReference type="PROSITE" id="PS50109">
    <property type="entry name" value="HIS_KIN"/>
    <property type="match status" value="1"/>
</dbReference>
<comment type="catalytic activity">
    <reaction evidence="1">
        <text>ATP + protein L-histidine = ADP + protein N-phospho-L-histidine.</text>
        <dbReference type="EC" id="2.7.13.3"/>
    </reaction>
</comment>
<dbReference type="GO" id="GO:0000155">
    <property type="term" value="F:phosphorelay sensor kinase activity"/>
    <property type="evidence" value="ECO:0007669"/>
    <property type="project" value="InterPro"/>
</dbReference>
<dbReference type="SUPFAM" id="SSF52172">
    <property type="entry name" value="CheY-like"/>
    <property type="match status" value="1"/>
</dbReference>
<dbReference type="InterPro" id="IPR036641">
    <property type="entry name" value="HPT_dom_sf"/>
</dbReference>
<keyword evidence="9 22" id="KW-0418">Kinase</keyword>
<dbReference type="Pfam" id="PF00512">
    <property type="entry name" value="HisKA"/>
    <property type="match status" value="1"/>
</dbReference>
<dbReference type="PANTHER" id="PTHR45339:SF1">
    <property type="entry name" value="HYBRID SIGNAL TRANSDUCTION HISTIDINE KINASE J"/>
    <property type="match status" value="1"/>
</dbReference>
<dbReference type="AlphaFoldDB" id="A0A975B5Z7"/>
<name>A0A975B5Z7_9BACT</name>
<evidence type="ECO:0000259" key="21">
    <source>
        <dbReference type="PROSITE" id="PS50894"/>
    </source>
</evidence>
<dbReference type="Pfam" id="PF01627">
    <property type="entry name" value="Hpt"/>
    <property type="match status" value="1"/>
</dbReference>
<sequence length="879" mass="99459">MKKIYRFFIKRLNYKFTFFISIIIIGLQMANAFILIDAKEREIKEDIRNNAVFFTRLTTEKIVEYYKRYHESGYHKLCSLTVELMLLNKEIKEIYIIKTNGDILFHQKEPIEFKKEFYQNQKIGAELIPRLESAEMSEEQIEINGQPHIDIVNPYFEQWGKHPLSVRFIFDYRTLKPKIAKMQRQIFTVSLISIVLGIGLTFFFIGRITGPIKNLVDVVRIISQGDLQQEIAVKSSDEIGELTVSFDLMRRNLKDSFTNLEEKISERTNELQIAQEAAEAANRAKSSFLANMSHEIRTPMNAVIGFAEVTLSDSTLSSETRRHVKTILSSARSLLSILNDILDVSKLDSGKFALETVCFHLPNTLADALRTLEHRAAEKNLELRSEYDPSLPVRFMGDPTRLRQVILNLAGNAIKFTKKGYVSVSVRAGDQPEMLCFEVRDTGIGMTPEQMELVFEPFSQADISTSRRFGGTGLGTTISKQIVNLMGGEIWFESEKDRGSVFRFTSRLPVGSVADGCLYEEGEVIAKGYVSPRLFRVLLAEDIEANATLIMIRSKQQGHAVEWVKNGVEAVSAFQKGLYDIILMDIMMPEMDGLEAAREIRESEKSKGGHIPILALTASVMREEQVKCLAAGMDAIAAKPVDFDEMFAAMEKLIPQNRGIANQKSGIPDEQQSPPSDPRFPICEPKLVDMRKGLLTWQDEDLYKKALLSFSHNYETAAETIRSLLEKGDRDGAYRTAHAIKGIAGNLSVTEVFRIASELNAGIMEKPIDDLIPVTESLAAALKTVIFYLRQIAENAGQTADRGIVKQASDVSVPKNLFRKLLTSFEEYNPKAAEPILEELSRFLSSQQLEPIRRELERFDFDKAREETSNLAKKNQYRI</sequence>
<dbReference type="Gene3D" id="3.30.565.10">
    <property type="entry name" value="Histidine kinase-like ATPase, C-terminal domain"/>
    <property type="match status" value="1"/>
</dbReference>
<evidence type="ECO:0000256" key="16">
    <source>
        <dbReference type="SAM" id="Coils"/>
    </source>
</evidence>
<evidence type="ECO:0000256" key="7">
    <source>
        <dbReference type="ARBA" id="ARBA00022692"/>
    </source>
</evidence>
<dbReference type="InterPro" id="IPR003594">
    <property type="entry name" value="HATPase_dom"/>
</dbReference>
<organism evidence="22 23">
    <name type="scientific">Desulfonema limicola</name>
    <dbReference type="NCBI Taxonomy" id="45656"/>
    <lineage>
        <taxon>Bacteria</taxon>
        <taxon>Pseudomonadati</taxon>
        <taxon>Thermodesulfobacteriota</taxon>
        <taxon>Desulfobacteria</taxon>
        <taxon>Desulfobacterales</taxon>
        <taxon>Desulfococcaceae</taxon>
        <taxon>Desulfonema</taxon>
    </lineage>
</organism>
<dbReference type="SUPFAM" id="SSF47384">
    <property type="entry name" value="Homodimeric domain of signal transducing histidine kinase"/>
    <property type="match status" value="1"/>
</dbReference>
<evidence type="ECO:0000256" key="11">
    <source>
        <dbReference type="ARBA" id="ARBA00022989"/>
    </source>
</evidence>
<feature type="domain" description="Histidine kinase" evidence="18">
    <location>
        <begin position="291"/>
        <end position="510"/>
    </location>
</feature>
<dbReference type="Pfam" id="PF02518">
    <property type="entry name" value="HATPase_c"/>
    <property type="match status" value="1"/>
</dbReference>
<dbReference type="CDD" id="cd06225">
    <property type="entry name" value="HAMP"/>
    <property type="match status" value="1"/>
</dbReference>
<keyword evidence="23" id="KW-1185">Reference proteome</keyword>
<evidence type="ECO:0000259" key="20">
    <source>
        <dbReference type="PROSITE" id="PS50885"/>
    </source>
</evidence>
<dbReference type="SUPFAM" id="SSF158472">
    <property type="entry name" value="HAMP domain-like"/>
    <property type="match status" value="1"/>
</dbReference>
<dbReference type="Pfam" id="PF00672">
    <property type="entry name" value="HAMP"/>
    <property type="match status" value="1"/>
</dbReference>
<keyword evidence="4" id="KW-1003">Cell membrane</keyword>
<gene>
    <name evidence="22" type="ORF">dnl_17120</name>
</gene>
<dbReference type="Proteomes" id="UP000663720">
    <property type="component" value="Chromosome"/>
</dbReference>
<evidence type="ECO:0000313" key="23">
    <source>
        <dbReference type="Proteomes" id="UP000663720"/>
    </source>
</evidence>
<keyword evidence="16" id="KW-0175">Coiled coil</keyword>
<dbReference type="Pfam" id="PF00072">
    <property type="entry name" value="Response_reg"/>
    <property type="match status" value="1"/>
</dbReference>
<dbReference type="SUPFAM" id="SSF47226">
    <property type="entry name" value="Histidine-containing phosphotransfer domain, HPT domain"/>
    <property type="match status" value="1"/>
</dbReference>
<dbReference type="RefSeq" id="WP_207691193.1">
    <property type="nucleotide sequence ID" value="NZ_CP061799.1"/>
</dbReference>
<dbReference type="PROSITE" id="PS50894">
    <property type="entry name" value="HPT"/>
    <property type="match status" value="1"/>
</dbReference>
<dbReference type="Gene3D" id="1.20.120.160">
    <property type="entry name" value="HPT domain"/>
    <property type="match status" value="1"/>
</dbReference>
<evidence type="ECO:0000256" key="5">
    <source>
        <dbReference type="ARBA" id="ARBA00022553"/>
    </source>
</evidence>
<dbReference type="CDD" id="cd17546">
    <property type="entry name" value="REC_hyHK_CKI1_RcsC-like"/>
    <property type="match status" value="1"/>
</dbReference>
<dbReference type="SUPFAM" id="SSF55874">
    <property type="entry name" value="ATPase domain of HSP90 chaperone/DNA topoisomerase II/histidine kinase"/>
    <property type="match status" value="1"/>
</dbReference>
<dbReference type="InterPro" id="IPR004358">
    <property type="entry name" value="Sig_transdc_His_kin-like_C"/>
</dbReference>
<dbReference type="Gene3D" id="3.40.50.2300">
    <property type="match status" value="1"/>
</dbReference>
<dbReference type="GO" id="GO:0005524">
    <property type="term" value="F:ATP binding"/>
    <property type="evidence" value="ECO:0007669"/>
    <property type="project" value="UniProtKB-KW"/>
</dbReference>
<dbReference type="PROSITE" id="PS50885">
    <property type="entry name" value="HAMP"/>
    <property type="match status" value="1"/>
</dbReference>
<protein>
    <recommendedName>
        <fullName evidence="3">histidine kinase</fullName>
        <ecNumber evidence="3">2.7.13.3</ecNumber>
    </recommendedName>
</protein>
<evidence type="ECO:0000256" key="10">
    <source>
        <dbReference type="ARBA" id="ARBA00022840"/>
    </source>
</evidence>
<dbReference type="FunFam" id="1.10.287.130:FF:000004">
    <property type="entry name" value="Ethylene receptor 1"/>
    <property type="match status" value="1"/>
</dbReference>
<keyword evidence="13 17" id="KW-0472">Membrane</keyword>
<keyword evidence="6" id="KW-0808">Transferase</keyword>
<keyword evidence="8" id="KW-0547">Nucleotide-binding</keyword>
<dbReference type="CDD" id="cd16922">
    <property type="entry name" value="HATPase_EvgS-ArcB-TorS-like"/>
    <property type="match status" value="1"/>
</dbReference>
<dbReference type="KEGG" id="dli:dnl_17120"/>
<dbReference type="InterPro" id="IPR036097">
    <property type="entry name" value="HisK_dim/P_sf"/>
</dbReference>
<dbReference type="PRINTS" id="PR00344">
    <property type="entry name" value="BCTRLSENSOR"/>
</dbReference>
<dbReference type="InterPro" id="IPR008207">
    <property type="entry name" value="Sig_transdc_His_kin_Hpt_dom"/>
</dbReference>
<evidence type="ECO:0000256" key="13">
    <source>
        <dbReference type="ARBA" id="ARBA00023136"/>
    </source>
</evidence>
<evidence type="ECO:0000256" key="8">
    <source>
        <dbReference type="ARBA" id="ARBA00022741"/>
    </source>
</evidence>
<dbReference type="InterPro" id="IPR003661">
    <property type="entry name" value="HisK_dim/P_dom"/>
</dbReference>
<dbReference type="SMART" id="SM00387">
    <property type="entry name" value="HATPase_c"/>
    <property type="match status" value="1"/>
</dbReference>
<feature type="modified residue" description="Phosphohistidine" evidence="14">
    <location>
        <position position="738"/>
    </location>
</feature>
<dbReference type="Gene3D" id="1.10.287.130">
    <property type="match status" value="1"/>
</dbReference>